<dbReference type="InterPro" id="IPR036291">
    <property type="entry name" value="NAD(P)-bd_dom_sf"/>
</dbReference>
<dbReference type="Proteomes" id="UP000184292">
    <property type="component" value="Unassembled WGS sequence"/>
</dbReference>
<evidence type="ECO:0000259" key="1">
    <source>
        <dbReference type="Pfam" id="PF01370"/>
    </source>
</evidence>
<dbReference type="Gene3D" id="3.40.50.720">
    <property type="entry name" value="NAD(P)-binding Rossmann-like Domain"/>
    <property type="match status" value="1"/>
</dbReference>
<evidence type="ECO:0000313" key="3">
    <source>
        <dbReference type="Proteomes" id="UP000184292"/>
    </source>
</evidence>
<sequence length="295" mass="31397">MRIAVTGATGFVGHHVVAHLIGSGHEVTTLGRRPSRHEAAGFAPFDLDGPAPDLRGHEVLVHAALSHVPGRYRGGEGDAPEAFLRRNLDGTIRLFGAARDHGVARIVLLSSRAVYGDYPPGTILHEGLAPRPDTLYGQVKLRAEEELLRLASAGMAVASLRATGVFGPPVPGLEHKWARLFDDYFGGRPVTPRVASEVHSADLAEAVRLVAVAPPDAVEPALFNVTDLVLDRRDLLAAVSTLSGVQTPLPPRSDPGLVSVMTTDRLRRLGWTPSGARRLRDVLAGMVSGARPRPA</sequence>
<name>A0A1M6B200_9RHOB</name>
<feature type="domain" description="NAD-dependent epimerase/dehydratase" evidence="1">
    <location>
        <begin position="3"/>
        <end position="225"/>
    </location>
</feature>
<dbReference type="EMBL" id="FQYO01000001">
    <property type="protein sequence ID" value="SHI42736.1"/>
    <property type="molecule type" value="Genomic_DNA"/>
</dbReference>
<evidence type="ECO:0000313" key="2">
    <source>
        <dbReference type="EMBL" id="SHI42736.1"/>
    </source>
</evidence>
<gene>
    <name evidence="2" type="ORF">SAMN05444417_0737</name>
</gene>
<dbReference type="AlphaFoldDB" id="A0A1M6B200"/>
<accession>A0A1M6B200</accession>
<dbReference type="OrthoDB" id="9814124at2"/>
<reference evidence="2 3" key="1">
    <citation type="submission" date="2016-11" db="EMBL/GenBank/DDBJ databases">
        <authorList>
            <person name="Jaros S."/>
            <person name="Januszkiewicz K."/>
            <person name="Wedrychowicz H."/>
        </authorList>
    </citation>
    <scope>NUCLEOTIDE SEQUENCE [LARGE SCALE GENOMIC DNA]</scope>
    <source>
        <strain evidence="2 3">DSM 100565</strain>
    </source>
</reference>
<dbReference type="PANTHER" id="PTHR43245:SF55">
    <property type="entry name" value="NAD(P)-BINDING DOMAIN-CONTAINING PROTEIN"/>
    <property type="match status" value="1"/>
</dbReference>
<keyword evidence="3" id="KW-1185">Reference proteome</keyword>
<organism evidence="2 3">
    <name type="scientific">Wenxinia saemankumensis</name>
    <dbReference type="NCBI Taxonomy" id="1447782"/>
    <lineage>
        <taxon>Bacteria</taxon>
        <taxon>Pseudomonadati</taxon>
        <taxon>Pseudomonadota</taxon>
        <taxon>Alphaproteobacteria</taxon>
        <taxon>Rhodobacterales</taxon>
        <taxon>Roseobacteraceae</taxon>
        <taxon>Wenxinia</taxon>
    </lineage>
</organism>
<dbReference type="InterPro" id="IPR050177">
    <property type="entry name" value="Lipid_A_modif_metabolic_enz"/>
</dbReference>
<dbReference type="STRING" id="1447782.SAMN05444417_0737"/>
<dbReference type="InterPro" id="IPR001509">
    <property type="entry name" value="Epimerase_deHydtase"/>
</dbReference>
<dbReference type="Pfam" id="PF01370">
    <property type="entry name" value="Epimerase"/>
    <property type="match status" value="1"/>
</dbReference>
<dbReference type="CDD" id="cd08946">
    <property type="entry name" value="SDR_e"/>
    <property type="match status" value="1"/>
</dbReference>
<proteinExistence type="predicted"/>
<protein>
    <submittedName>
        <fullName evidence="2">Nucleoside-diphosphate-sugar epimerase</fullName>
    </submittedName>
</protein>
<dbReference type="SUPFAM" id="SSF51735">
    <property type="entry name" value="NAD(P)-binding Rossmann-fold domains"/>
    <property type="match status" value="1"/>
</dbReference>
<dbReference type="PANTHER" id="PTHR43245">
    <property type="entry name" value="BIFUNCTIONAL POLYMYXIN RESISTANCE PROTEIN ARNA"/>
    <property type="match status" value="1"/>
</dbReference>
<dbReference type="RefSeq" id="WP_073326427.1">
    <property type="nucleotide sequence ID" value="NZ_FQYO01000001.1"/>
</dbReference>